<reference evidence="2 3" key="1">
    <citation type="submission" date="2024-05" db="EMBL/GenBank/DDBJ databases">
        <title>Sphingomonas sp. HF-S3 16S ribosomal RNA gene Genome sequencing and assembly.</title>
        <authorList>
            <person name="Lee H."/>
        </authorList>
    </citation>
    <scope>NUCLEOTIDE SEQUENCE [LARGE SCALE GENOMIC DNA]</scope>
    <source>
        <strain evidence="2 3">HF-S3</strain>
    </source>
</reference>
<organism evidence="2 3">
    <name type="scientific">Sphingomonas rustica</name>
    <dbReference type="NCBI Taxonomy" id="3103142"/>
    <lineage>
        <taxon>Bacteria</taxon>
        <taxon>Pseudomonadati</taxon>
        <taxon>Pseudomonadota</taxon>
        <taxon>Alphaproteobacteria</taxon>
        <taxon>Sphingomonadales</taxon>
        <taxon>Sphingomonadaceae</taxon>
        <taxon>Sphingomonas</taxon>
    </lineage>
</organism>
<sequence length="173" mass="18621">MIGFLKLASAAALMCALVPAASAQESFPEKEFGRWRVYGWGKSCWISTEAADGTSFRISDSDNPGDVYLSFANPAWDWIEGGSTLNMTVRLGTTDIEATGFGNGGATMPPGVGLFLDSTERSHLAMLRAGGSVALSHEGKLLTRLDVDLSGEGYDYYDRCLKQVDVYAKSEDD</sequence>
<dbReference type="RefSeq" id="WP_346245521.1">
    <property type="nucleotide sequence ID" value="NZ_JBDIZK010000002.1"/>
</dbReference>
<protein>
    <submittedName>
        <fullName evidence="2">Uncharacterized protein</fullName>
    </submittedName>
</protein>
<name>A0ABV0B4J3_9SPHN</name>
<feature type="signal peptide" evidence="1">
    <location>
        <begin position="1"/>
        <end position="23"/>
    </location>
</feature>
<evidence type="ECO:0000313" key="3">
    <source>
        <dbReference type="Proteomes" id="UP001427805"/>
    </source>
</evidence>
<comment type="caution">
    <text evidence="2">The sequence shown here is derived from an EMBL/GenBank/DDBJ whole genome shotgun (WGS) entry which is preliminary data.</text>
</comment>
<keyword evidence="1" id="KW-0732">Signal</keyword>
<evidence type="ECO:0000313" key="2">
    <source>
        <dbReference type="EMBL" id="MEN3746522.1"/>
    </source>
</evidence>
<gene>
    <name evidence="2" type="ORF">TPR58_05040</name>
</gene>
<feature type="chain" id="PRO_5045923858" evidence="1">
    <location>
        <begin position="24"/>
        <end position="173"/>
    </location>
</feature>
<dbReference type="EMBL" id="JBDIZK010000002">
    <property type="protein sequence ID" value="MEN3746522.1"/>
    <property type="molecule type" value="Genomic_DNA"/>
</dbReference>
<dbReference type="Proteomes" id="UP001427805">
    <property type="component" value="Unassembled WGS sequence"/>
</dbReference>
<accession>A0ABV0B4J3</accession>
<keyword evidence="3" id="KW-1185">Reference proteome</keyword>
<proteinExistence type="predicted"/>
<evidence type="ECO:0000256" key="1">
    <source>
        <dbReference type="SAM" id="SignalP"/>
    </source>
</evidence>